<keyword evidence="4" id="KW-1185">Reference proteome</keyword>
<dbReference type="Proteomes" id="UP001642540">
    <property type="component" value="Unassembled WGS sequence"/>
</dbReference>
<feature type="region of interest" description="Disordered" evidence="2">
    <location>
        <begin position="1"/>
        <end position="30"/>
    </location>
</feature>
<reference evidence="3 4" key="1">
    <citation type="submission" date="2024-08" db="EMBL/GenBank/DDBJ databases">
        <authorList>
            <person name="Cucini C."/>
            <person name="Frati F."/>
        </authorList>
    </citation>
    <scope>NUCLEOTIDE SEQUENCE [LARGE SCALE GENOMIC DNA]</scope>
</reference>
<proteinExistence type="predicted"/>
<evidence type="ECO:0000256" key="2">
    <source>
        <dbReference type="SAM" id="MobiDB-lite"/>
    </source>
</evidence>
<sequence>MRGAQRASDRGHEDNEDDRVSNVDGEENDDEVVSVIDGEQADIPENITVDDLYQDMHRMRRDMNKLINENRIYSRANRHLQDKNRRLESVLARNTSAQAQSEEQGRNVTGYNHNANQLPENWPMHNGQRFQRNDIAASSEFRNMAALNRNVQVEGVRNALAQITSRDTQNDAPQILQRGTVPTRSVGQDNQLIPRINDNAMTYENPSANAASAPNGRSSGMNVLNNGHAGWQATNWGVLPPQGPGQFTSGINRIDPNKEMRSLLKNLEPPTFTGKPDSKSAYDFLLQLEKYQSITGCSLNTLLK</sequence>
<protein>
    <submittedName>
        <fullName evidence="3">Uncharacterized protein</fullName>
    </submittedName>
</protein>
<feature type="compositionally biased region" description="Basic and acidic residues" evidence="2">
    <location>
        <begin position="7"/>
        <end position="21"/>
    </location>
</feature>
<comment type="caution">
    <text evidence="3">The sequence shown here is derived from an EMBL/GenBank/DDBJ whole genome shotgun (WGS) entry which is preliminary data.</text>
</comment>
<gene>
    <name evidence="3" type="ORF">ODALV1_LOCUS28713</name>
</gene>
<evidence type="ECO:0000256" key="1">
    <source>
        <dbReference type="SAM" id="Coils"/>
    </source>
</evidence>
<accession>A0ABP1S2L0</accession>
<organism evidence="3 4">
    <name type="scientific">Orchesella dallaii</name>
    <dbReference type="NCBI Taxonomy" id="48710"/>
    <lineage>
        <taxon>Eukaryota</taxon>
        <taxon>Metazoa</taxon>
        <taxon>Ecdysozoa</taxon>
        <taxon>Arthropoda</taxon>
        <taxon>Hexapoda</taxon>
        <taxon>Collembola</taxon>
        <taxon>Entomobryomorpha</taxon>
        <taxon>Entomobryoidea</taxon>
        <taxon>Orchesellidae</taxon>
        <taxon>Orchesellinae</taxon>
        <taxon>Orchesella</taxon>
    </lineage>
</organism>
<name>A0ABP1S2L0_9HEXA</name>
<feature type="region of interest" description="Disordered" evidence="2">
    <location>
        <begin position="234"/>
        <end position="253"/>
    </location>
</feature>
<evidence type="ECO:0000313" key="4">
    <source>
        <dbReference type="Proteomes" id="UP001642540"/>
    </source>
</evidence>
<keyword evidence="1" id="KW-0175">Coiled coil</keyword>
<evidence type="ECO:0000313" key="3">
    <source>
        <dbReference type="EMBL" id="CAL8141433.1"/>
    </source>
</evidence>
<feature type="coiled-coil region" evidence="1">
    <location>
        <begin position="49"/>
        <end position="100"/>
    </location>
</feature>
<dbReference type="EMBL" id="CAXLJM020000146">
    <property type="protein sequence ID" value="CAL8141433.1"/>
    <property type="molecule type" value="Genomic_DNA"/>
</dbReference>